<evidence type="ECO:0000256" key="1">
    <source>
        <dbReference type="ARBA" id="ARBA00010996"/>
    </source>
</evidence>
<evidence type="ECO:0000256" key="2">
    <source>
        <dbReference type="PIRSR" id="PIRSR603782-1"/>
    </source>
</evidence>
<dbReference type="InterPro" id="IPR036249">
    <property type="entry name" value="Thioredoxin-like_sf"/>
</dbReference>
<gene>
    <name evidence="4" type="ORF">CR105_22945</name>
</gene>
<feature type="binding site" evidence="2">
    <location>
        <position position="64"/>
    </location>
    <ligand>
        <name>Cu cation</name>
        <dbReference type="ChEBI" id="CHEBI:23378"/>
    </ligand>
</feature>
<dbReference type="GO" id="GO:0046872">
    <property type="term" value="F:metal ion binding"/>
    <property type="evidence" value="ECO:0007669"/>
    <property type="project" value="UniProtKB-KW"/>
</dbReference>
<dbReference type="EMBL" id="PDOC01000022">
    <property type="protein sequence ID" value="PIL42706.1"/>
    <property type="molecule type" value="Genomic_DNA"/>
</dbReference>
<keyword evidence="2" id="KW-0186">Copper</keyword>
<protein>
    <submittedName>
        <fullName evidence="4">Copper chaperone SenC</fullName>
    </submittedName>
</protein>
<feature type="binding site" evidence="2">
    <location>
        <position position="166"/>
    </location>
    <ligand>
        <name>Cu cation</name>
        <dbReference type="ChEBI" id="CHEBI:23378"/>
    </ligand>
</feature>
<dbReference type="OrthoDB" id="8550465at2"/>
<name>A0A2G8T9H8_9BURK</name>
<evidence type="ECO:0000313" key="5">
    <source>
        <dbReference type="Proteomes" id="UP000230390"/>
    </source>
</evidence>
<dbReference type="AlphaFoldDB" id="A0A2G8T9H8"/>
<dbReference type="CDD" id="cd02968">
    <property type="entry name" value="SCO"/>
    <property type="match status" value="1"/>
</dbReference>
<dbReference type="Pfam" id="PF02630">
    <property type="entry name" value="SCO1-SenC"/>
    <property type="match status" value="1"/>
</dbReference>
<dbReference type="InterPro" id="IPR003782">
    <property type="entry name" value="SCO1/SenC"/>
</dbReference>
<dbReference type="Proteomes" id="UP000230390">
    <property type="component" value="Unassembled WGS sequence"/>
</dbReference>
<organism evidence="4 5">
    <name type="scientific">Massilia eurypsychrophila</name>
    <dbReference type="NCBI Taxonomy" id="1485217"/>
    <lineage>
        <taxon>Bacteria</taxon>
        <taxon>Pseudomonadati</taxon>
        <taxon>Pseudomonadota</taxon>
        <taxon>Betaproteobacteria</taxon>
        <taxon>Burkholderiales</taxon>
        <taxon>Oxalobacteraceae</taxon>
        <taxon>Telluria group</taxon>
        <taxon>Massilia</taxon>
    </lineage>
</organism>
<dbReference type="RefSeq" id="WP_099792575.1">
    <property type="nucleotide sequence ID" value="NZ_JBHLYV010000030.1"/>
</dbReference>
<proteinExistence type="inferred from homology"/>
<keyword evidence="2" id="KW-0479">Metal-binding</keyword>
<evidence type="ECO:0000256" key="3">
    <source>
        <dbReference type="PIRSR" id="PIRSR603782-2"/>
    </source>
</evidence>
<comment type="caution">
    <text evidence="4">The sequence shown here is derived from an EMBL/GenBank/DDBJ whole genome shotgun (WGS) entry which is preliminary data.</text>
</comment>
<keyword evidence="5" id="KW-1185">Reference proteome</keyword>
<dbReference type="SUPFAM" id="SSF52833">
    <property type="entry name" value="Thioredoxin-like"/>
    <property type="match status" value="1"/>
</dbReference>
<keyword evidence="3" id="KW-1015">Disulfide bond</keyword>
<comment type="similarity">
    <text evidence="1">Belongs to the SCO1/2 family.</text>
</comment>
<evidence type="ECO:0000313" key="4">
    <source>
        <dbReference type="EMBL" id="PIL42706.1"/>
    </source>
</evidence>
<sequence>MTIAALLLAAVATGFVPPPPGSYQLQHILRAPDGMVLDSDGSAHRFSEFSTGMVTVFSFIYTYCTDARGCPLAYETLHGLKQTIDRDRALRGRVRFVSMSFDPQYDTPQAMRSYGDADARDRGGVRWYFLTTSSGKALAPLLDGFGQDVSVAAEQPPNQRVPTLTHMLKVYLIDTGGGVREIYTPAFLHQGVLLNDIKTLVMERSLGRR</sequence>
<feature type="binding site" evidence="2">
    <location>
        <position position="70"/>
    </location>
    <ligand>
        <name>Cu cation</name>
        <dbReference type="ChEBI" id="CHEBI:23378"/>
    </ligand>
</feature>
<reference evidence="4 5" key="1">
    <citation type="submission" date="2017-10" db="EMBL/GenBank/DDBJ databases">
        <title>Massilia psychrophilum sp. nov., a novel purple-pigmented bacterium isolated from Tianshan glacier, Xinjiang Municipality, China.</title>
        <authorList>
            <person name="Wang H."/>
        </authorList>
    </citation>
    <scope>NUCLEOTIDE SEQUENCE [LARGE SCALE GENOMIC DNA]</scope>
    <source>
        <strain evidence="4 5">JCM 30074</strain>
    </source>
</reference>
<dbReference type="Gene3D" id="3.40.30.10">
    <property type="entry name" value="Glutaredoxin"/>
    <property type="match status" value="1"/>
</dbReference>
<accession>A0A2G8T9H8</accession>
<feature type="disulfide bond" description="Redox-active" evidence="3">
    <location>
        <begin position="64"/>
        <end position="70"/>
    </location>
</feature>